<dbReference type="InParanoid" id="D3BAE7"/>
<sequence length="385" mass="44247">MSINNLTNTLFSKVFNNTVIRNEIFQKVYSVNKQWAVYPRPTKVHRYNQLLVTPKALIGNDYLDLLIQYHQKQGFTPDANEIAQCFVWAVSYQRLGILQYLCGWVSKGIDEEIREILLECRLMSTAAGQSNIEMLEWMYQNNALEIFQCSSVDYRMLPGLPNGFNTMKWIRSNLHLELEESVVGSAAGSGNLEVLSWVLENYEGEQPIDWAEVATSVVIGEHVHILEWINQHHRPSDEQLANVRILVYNMCGNKRSDTIDWIHKNWTAVNFNHNYDYVAKDGSLELIRWIHENLSETNTKPVFTVDAMTNAAQYNSLEVCEFLLNNRTEGCNGWTVHNAAINGRKAIVDLILSKGFDRVGLFSFTVEETQRRGYPEIADLLKAYL</sequence>
<dbReference type="SUPFAM" id="SSF48403">
    <property type="entry name" value="Ankyrin repeat"/>
    <property type="match status" value="1"/>
</dbReference>
<reference evidence="1 2" key="1">
    <citation type="journal article" date="2011" name="Genome Res.">
        <title>Phylogeny-wide analysis of social amoeba genomes highlights ancient origins for complex intercellular communication.</title>
        <authorList>
            <person name="Heidel A.J."/>
            <person name="Lawal H.M."/>
            <person name="Felder M."/>
            <person name="Schilde C."/>
            <person name="Helps N.R."/>
            <person name="Tunggal B."/>
            <person name="Rivero F."/>
            <person name="John U."/>
            <person name="Schleicher M."/>
            <person name="Eichinger L."/>
            <person name="Platzer M."/>
            <person name="Noegel A.A."/>
            <person name="Schaap P."/>
            <person name="Gloeckner G."/>
        </authorList>
    </citation>
    <scope>NUCLEOTIDE SEQUENCE [LARGE SCALE GENOMIC DNA]</scope>
    <source>
        <strain evidence="2">ATCC 26659 / Pp 5 / PN500</strain>
    </source>
</reference>
<dbReference type="RefSeq" id="XP_020433651.1">
    <property type="nucleotide sequence ID" value="XM_020576402.1"/>
</dbReference>
<dbReference type="InterPro" id="IPR052050">
    <property type="entry name" value="SecEffector_AnkRepeat"/>
</dbReference>
<proteinExistence type="predicted"/>
<organism evidence="1 2">
    <name type="scientific">Heterostelium pallidum (strain ATCC 26659 / Pp 5 / PN500)</name>
    <name type="common">Cellular slime mold</name>
    <name type="synonym">Polysphondylium pallidum</name>
    <dbReference type="NCBI Taxonomy" id="670386"/>
    <lineage>
        <taxon>Eukaryota</taxon>
        <taxon>Amoebozoa</taxon>
        <taxon>Evosea</taxon>
        <taxon>Eumycetozoa</taxon>
        <taxon>Dictyostelia</taxon>
        <taxon>Acytosteliales</taxon>
        <taxon>Acytosteliaceae</taxon>
        <taxon>Heterostelium</taxon>
    </lineage>
</organism>
<dbReference type="PANTHER" id="PTHR46586">
    <property type="entry name" value="ANKYRIN REPEAT-CONTAINING PROTEIN"/>
    <property type="match status" value="1"/>
</dbReference>
<accession>D3BAE7</accession>
<dbReference type="Gene3D" id="1.25.40.20">
    <property type="entry name" value="Ankyrin repeat-containing domain"/>
    <property type="match status" value="1"/>
</dbReference>
<dbReference type="InterPro" id="IPR002110">
    <property type="entry name" value="Ankyrin_rpt"/>
</dbReference>
<keyword evidence="2" id="KW-1185">Reference proteome</keyword>
<dbReference type="EMBL" id="ADBJ01000025">
    <property type="protein sequence ID" value="EFA81534.1"/>
    <property type="molecule type" value="Genomic_DNA"/>
</dbReference>
<evidence type="ECO:0008006" key="3">
    <source>
        <dbReference type="Google" id="ProtNLM"/>
    </source>
</evidence>
<dbReference type="Proteomes" id="UP000001396">
    <property type="component" value="Unassembled WGS sequence"/>
</dbReference>
<dbReference type="AlphaFoldDB" id="D3BAE7"/>
<dbReference type="Pfam" id="PF12796">
    <property type="entry name" value="Ank_2"/>
    <property type="match status" value="1"/>
</dbReference>
<evidence type="ECO:0000313" key="1">
    <source>
        <dbReference type="EMBL" id="EFA81534.1"/>
    </source>
</evidence>
<dbReference type="InterPro" id="IPR036770">
    <property type="entry name" value="Ankyrin_rpt-contain_sf"/>
</dbReference>
<name>D3BAE7_HETP5</name>
<evidence type="ECO:0000313" key="2">
    <source>
        <dbReference type="Proteomes" id="UP000001396"/>
    </source>
</evidence>
<comment type="caution">
    <text evidence="1">The sequence shown here is derived from an EMBL/GenBank/DDBJ whole genome shotgun (WGS) entry which is preliminary data.</text>
</comment>
<dbReference type="GeneID" id="31361007"/>
<dbReference type="PANTHER" id="PTHR46586:SF4">
    <property type="match status" value="1"/>
</dbReference>
<gene>
    <name evidence="1" type="ORF">PPL_05523</name>
</gene>
<protein>
    <recommendedName>
        <fullName evidence="3">Ankyrin repeat protein</fullName>
    </recommendedName>
</protein>